<dbReference type="EMBL" id="JBBBZM010000051">
    <property type="protein sequence ID" value="KAL0636390.1"/>
    <property type="molecule type" value="Genomic_DNA"/>
</dbReference>
<protein>
    <recommendedName>
        <fullName evidence="3">Geranylgeranyl pyrophosphate synthetase</fullName>
    </recommendedName>
</protein>
<keyword evidence="2" id="KW-1185">Reference proteome</keyword>
<dbReference type="PANTHER" id="PTHR35179">
    <property type="entry name" value="PROTEIN CBG02620"/>
    <property type="match status" value="1"/>
</dbReference>
<dbReference type="PANTHER" id="PTHR35179:SF2">
    <property type="entry name" value="START DOMAIN-CONTAINING PROTEIN"/>
    <property type="match status" value="1"/>
</dbReference>
<name>A0ABR3GKC1_9PEZI</name>
<evidence type="ECO:0000313" key="2">
    <source>
        <dbReference type="Proteomes" id="UP001447188"/>
    </source>
</evidence>
<accession>A0ABR3GKC1</accession>
<proteinExistence type="predicted"/>
<organism evidence="1 2">
    <name type="scientific">Discina gigas</name>
    <dbReference type="NCBI Taxonomy" id="1032678"/>
    <lineage>
        <taxon>Eukaryota</taxon>
        <taxon>Fungi</taxon>
        <taxon>Dikarya</taxon>
        <taxon>Ascomycota</taxon>
        <taxon>Pezizomycotina</taxon>
        <taxon>Pezizomycetes</taxon>
        <taxon>Pezizales</taxon>
        <taxon>Discinaceae</taxon>
        <taxon>Discina</taxon>
    </lineage>
</organism>
<dbReference type="Proteomes" id="UP001447188">
    <property type="component" value="Unassembled WGS sequence"/>
</dbReference>
<evidence type="ECO:0000313" key="1">
    <source>
        <dbReference type="EMBL" id="KAL0636390.1"/>
    </source>
</evidence>
<reference evidence="1 2" key="1">
    <citation type="submission" date="2024-02" db="EMBL/GenBank/DDBJ databases">
        <title>Discinaceae phylogenomics.</title>
        <authorList>
            <person name="Dirks A.C."/>
            <person name="James T.Y."/>
        </authorList>
    </citation>
    <scope>NUCLEOTIDE SEQUENCE [LARGE SCALE GENOMIC DNA]</scope>
    <source>
        <strain evidence="1 2">ACD0624</strain>
    </source>
</reference>
<sequence length="367" mass="40380">MASIATPNPVLREISRVSITPGPSTTDVRQIGLRPLASYNWIDKSEPTILVPGSPPKWTPPRSATPLTPDAGLFLIDQNAYRCPKHPLEPLFRALLAIKPTFDVNTIDLVSDRNNLSKLLRFVSSEEDEPFTIGVQRLGTTTLFIRTEAKSSEQITGFRGFGQQFKKAYTTWPAGMEHSTSNHRIVQYGLGGLQCMVRFEVDASTTVNTTLDVDDGLASLLNTVAIQPESSGKNKGAVQVIKRGTLVPQSSVVEIKTRAMSRTLNLQDTLPQMWVSGTPALAIGYHQRGRFGTVTPKRLDTGELSAWEQKNAMVLRKMVRLIKIIIMEAKKVDGGRCAVQGMGDGRLRIMKATVGECLPQDLKAKFH</sequence>
<gene>
    <name evidence="1" type="ORF">Q9L58_004640</name>
</gene>
<evidence type="ECO:0008006" key="3">
    <source>
        <dbReference type="Google" id="ProtNLM"/>
    </source>
</evidence>
<comment type="caution">
    <text evidence="1">The sequence shown here is derived from an EMBL/GenBank/DDBJ whole genome shotgun (WGS) entry which is preliminary data.</text>
</comment>